<dbReference type="KEGG" id="lez:GLE_5299"/>
<dbReference type="PATRIC" id="fig|69.6.peg.5217"/>
<dbReference type="AlphaFoldDB" id="A0A0S2DQ64"/>
<gene>
    <name evidence="1" type="ORF">GLE_5299</name>
</gene>
<organism evidence="1 2">
    <name type="scientific">Lysobacter enzymogenes</name>
    <dbReference type="NCBI Taxonomy" id="69"/>
    <lineage>
        <taxon>Bacteria</taxon>
        <taxon>Pseudomonadati</taxon>
        <taxon>Pseudomonadota</taxon>
        <taxon>Gammaproteobacteria</taxon>
        <taxon>Lysobacterales</taxon>
        <taxon>Lysobacteraceae</taxon>
        <taxon>Lysobacter</taxon>
    </lineage>
</organism>
<dbReference type="OrthoDB" id="6460891at2"/>
<dbReference type="RefSeq" id="WP_057949702.1">
    <property type="nucleotide sequence ID" value="NZ_CP067396.1"/>
</dbReference>
<dbReference type="Proteomes" id="UP000061569">
    <property type="component" value="Chromosome"/>
</dbReference>
<reference evidence="1 2" key="1">
    <citation type="submission" date="2015-11" db="EMBL/GenBank/DDBJ databases">
        <title>Genome sequences of Lysobacter enzymogenes strain C3 and Lysobacter antibioticus ATCC 29479.</title>
        <authorList>
            <person name="Kobayashi D.Y."/>
        </authorList>
    </citation>
    <scope>NUCLEOTIDE SEQUENCE [LARGE SCALE GENOMIC DNA]</scope>
    <source>
        <strain evidence="1 2">C3</strain>
    </source>
</reference>
<dbReference type="InterPro" id="IPR021233">
    <property type="entry name" value="DUF2783"/>
</dbReference>
<name>A0A0S2DQ64_LYSEN</name>
<dbReference type="STRING" id="69.GLE_5299"/>
<dbReference type="EMBL" id="CP013140">
    <property type="protein sequence ID" value="ALN60640.1"/>
    <property type="molecule type" value="Genomic_DNA"/>
</dbReference>
<protein>
    <submittedName>
        <fullName evidence="1">Uncharacterized protein</fullName>
    </submittedName>
</protein>
<sequence length="72" mass="7753">MSALNLQPNLARADEVYQRLIELHQGLDEAASRRADARLVLILINHIGDADTVLAAIAVAGRVARPAQEEPA</sequence>
<dbReference type="Pfam" id="PF10932">
    <property type="entry name" value="DUF2783"/>
    <property type="match status" value="1"/>
</dbReference>
<accession>A0A0S2DQ64</accession>
<evidence type="ECO:0000313" key="1">
    <source>
        <dbReference type="EMBL" id="ALN60640.1"/>
    </source>
</evidence>
<evidence type="ECO:0000313" key="2">
    <source>
        <dbReference type="Proteomes" id="UP000061569"/>
    </source>
</evidence>
<proteinExistence type="predicted"/>